<reference evidence="4" key="1">
    <citation type="submission" date="2016-06" db="EMBL/GenBank/DDBJ databases">
        <authorList>
            <person name="Radolfova-Krizova L."/>
            <person name="Nemec A."/>
        </authorList>
    </citation>
    <scope>NUCLEOTIDE SEQUENCE [LARGE SCALE GENOMIC DNA]</scope>
    <source>
        <strain evidence="4">ANC 4275</strain>
    </source>
</reference>
<organism evidence="3 4">
    <name type="scientific">Acinetobacter gandensis</name>
    <dbReference type="NCBI Taxonomy" id="1443941"/>
    <lineage>
        <taxon>Bacteria</taxon>
        <taxon>Pseudomonadati</taxon>
        <taxon>Pseudomonadota</taxon>
        <taxon>Gammaproteobacteria</taxon>
        <taxon>Moraxellales</taxon>
        <taxon>Moraxellaceae</taxon>
        <taxon>Acinetobacter</taxon>
    </lineage>
</organism>
<sequence>MINNQKGVGLIEIIASLVILAVAVMGFIALQYRTLEAASESLNRVEAVNIARNLAERMYVSRASYKDCLKSSCSGTTFAGKDWSDVNALASQRGMNVGVFTCPDTQNGRQCIYVAWGETDANPGSCTETNKFSYKSDAKCVVVEAYQ</sequence>
<name>A0A1A7RCF7_9GAMM</name>
<protein>
    <submittedName>
        <fullName evidence="3">Pilus assembly protein PilV</fullName>
    </submittedName>
</protein>
<feature type="domain" description="Type IV pilin Tt1218-like" evidence="2">
    <location>
        <begin position="29"/>
        <end position="77"/>
    </location>
</feature>
<evidence type="ECO:0000313" key="3">
    <source>
        <dbReference type="EMBL" id="OBX29128.1"/>
    </source>
</evidence>
<dbReference type="Proteomes" id="UP000185753">
    <property type="component" value="Unassembled WGS sequence"/>
</dbReference>
<dbReference type="AlphaFoldDB" id="A0A1A7RCF7"/>
<feature type="transmembrane region" description="Helical" evidence="1">
    <location>
        <begin position="7"/>
        <end position="30"/>
    </location>
</feature>
<comment type="caution">
    <text evidence="3">The sequence shown here is derived from an EMBL/GenBank/DDBJ whole genome shotgun (WGS) entry which is preliminary data.</text>
</comment>
<dbReference type="EMBL" id="LZDS01000012">
    <property type="protein sequence ID" value="OBX29128.1"/>
    <property type="molecule type" value="Genomic_DNA"/>
</dbReference>
<keyword evidence="1" id="KW-1133">Transmembrane helix</keyword>
<dbReference type="Pfam" id="PF22150">
    <property type="entry name" value="Tt1218-like"/>
    <property type="match status" value="1"/>
</dbReference>
<proteinExistence type="predicted"/>
<gene>
    <name evidence="3" type="ORF">A9J31_02225</name>
</gene>
<dbReference type="RefSeq" id="WP_067762985.1">
    <property type="nucleotide sequence ID" value="NZ_LZDS01000012.1"/>
</dbReference>
<evidence type="ECO:0000313" key="4">
    <source>
        <dbReference type="Proteomes" id="UP000185753"/>
    </source>
</evidence>
<evidence type="ECO:0000259" key="2">
    <source>
        <dbReference type="Pfam" id="PF22150"/>
    </source>
</evidence>
<dbReference type="STRING" id="1443941.A9J31_02225"/>
<keyword evidence="1" id="KW-0472">Membrane</keyword>
<dbReference type="InterPro" id="IPR054402">
    <property type="entry name" value="Tt1218-like_dom"/>
</dbReference>
<accession>A0A1A7RCF7</accession>
<keyword evidence="1" id="KW-0812">Transmembrane</keyword>
<dbReference type="Pfam" id="PF07963">
    <property type="entry name" value="N_methyl"/>
    <property type="match status" value="1"/>
</dbReference>
<evidence type="ECO:0000256" key="1">
    <source>
        <dbReference type="SAM" id="Phobius"/>
    </source>
</evidence>
<dbReference type="InterPro" id="IPR012902">
    <property type="entry name" value="N_methyl_site"/>
</dbReference>
<keyword evidence="4" id="KW-1185">Reference proteome</keyword>